<keyword evidence="2 8" id="KW-0808">Transferase</keyword>
<dbReference type="Proteomes" id="UP000536442">
    <property type="component" value="Unassembled WGS sequence"/>
</dbReference>
<comment type="similarity">
    <text evidence="1 8">Belongs to the SELO family.</text>
</comment>
<dbReference type="GO" id="GO:0000287">
    <property type="term" value="F:magnesium ion binding"/>
    <property type="evidence" value="ECO:0007669"/>
    <property type="project" value="UniProtKB-UniRule"/>
</dbReference>
<evidence type="ECO:0000256" key="8">
    <source>
        <dbReference type="HAMAP-Rule" id="MF_00692"/>
    </source>
</evidence>
<feature type="binding site" evidence="8">
    <location>
        <position position="180"/>
    </location>
    <ligand>
        <name>ATP</name>
        <dbReference type="ChEBI" id="CHEBI:30616"/>
    </ligand>
</feature>
<proteinExistence type="inferred from homology"/>
<dbReference type="AlphaFoldDB" id="A0A851I2A5"/>
<evidence type="ECO:0000256" key="4">
    <source>
        <dbReference type="ARBA" id="ARBA00022723"/>
    </source>
</evidence>
<keyword evidence="5 8" id="KW-0547">Nucleotide-binding</keyword>
<evidence type="ECO:0000313" key="10">
    <source>
        <dbReference type="Proteomes" id="UP000536442"/>
    </source>
</evidence>
<dbReference type="EC" id="2.7.7.-" evidence="8"/>
<evidence type="ECO:0000313" key="9">
    <source>
        <dbReference type="EMBL" id="NWN92238.1"/>
    </source>
</evidence>
<comment type="catalytic activity">
    <reaction evidence="8">
        <text>L-seryl-[protein] + ATP = 3-O-(5'-adenylyl)-L-seryl-[protein] + diphosphate</text>
        <dbReference type="Rhea" id="RHEA:58120"/>
        <dbReference type="Rhea" id="RHEA-COMP:9863"/>
        <dbReference type="Rhea" id="RHEA-COMP:15073"/>
        <dbReference type="ChEBI" id="CHEBI:29999"/>
        <dbReference type="ChEBI" id="CHEBI:30616"/>
        <dbReference type="ChEBI" id="CHEBI:33019"/>
        <dbReference type="ChEBI" id="CHEBI:142516"/>
        <dbReference type="EC" id="2.7.7.108"/>
    </reaction>
</comment>
<dbReference type="InterPro" id="IPR003846">
    <property type="entry name" value="SelO"/>
</dbReference>
<keyword evidence="3 8" id="KW-0548">Nucleotidyltransferase</keyword>
<evidence type="ECO:0000256" key="3">
    <source>
        <dbReference type="ARBA" id="ARBA00022695"/>
    </source>
</evidence>
<feature type="binding site" evidence="8">
    <location>
        <position position="261"/>
    </location>
    <ligand>
        <name>Mg(2+)</name>
        <dbReference type="ChEBI" id="CHEBI:18420"/>
    </ligand>
</feature>
<dbReference type="GO" id="GO:0005524">
    <property type="term" value="F:ATP binding"/>
    <property type="evidence" value="ECO:0007669"/>
    <property type="project" value="UniProtKB-UniRule"/>
</dbReference>
<accession>A0A851I2A5</accession>
<comment type="cofactor">
    <cofactor evidence="8">
        <name>Mg(2+)</name>
        <dbReference type="ChEBI" id="CHEBI:18420"/>
    </cofactor>
    <cofactor evidence="8">
        <name>Mn(2+)</name>
        <dbReference type="ChEBI" id="CHEBI:29035"/>
    </cofactor>
</comment>
<comment type="function">
    <text evidence="8">Nucleotidyltransferase involved in the post-translational modification of proteins. It can catalyze the addition of adenosine monophosphate (AMP) or uridine monophosphate (UMP) to a protein, resulting in modifications known as AMPylation and UMPylation.</text>
</comment>
<keyword evidence="6 8" id="KW-0067">ATP-binding</keyword>
<feature type="binding site" evidence="8">
    <location>
        <position position="89"/>
    </location>
    <ligand>
        <name>ATP</name>
        <dbReference type="ChEBI" id="CHEBI:30616"/>
    </ligand>
</feature>
<evidence type="ECO:0000256" key="6">
    <source>
        <dbReference type="ARBA" id="ARBA00022840"/>
    </source>
</evidence>
<keyword evidence="4 8" id="KW-0479">Metal-binding</keyword>
<keyword evidence="8" id="KW-0464">Manganese</keyword>
<feature type="binding site" evidence="8">
    <location>
        <position position="87"/>
    </location>
    <ligand>
        <name>ATP</name>
        <dbReference type="ChEBI" id="CHEBI:30616"/>
    </ligand>
</feature>
<comment type="catalytic activity">
    <reaction evidence="8">
        <text>L-histidyl-[protein] + UTP = N(tele)-(5'-uridylyl)-L-histidyl-[protein] + diphosphate</text>
        <dbReference type="Rhea" id="RHEA:83891"/>
        <dbReference type="Rhea" id="RHEA-COMP:9745"/>
        <dbReference type="Rhea" id="RHEA-COMP:20239"/>
        <dbReference type="ChEBI" id="CHEBI:29979"/>
        <dbReference type="ChEBI" id="CHEBI:33019"/>
        <dbReference type="ChEBI" id="CHEBI:46398"/>
        <dbReference type="ChEBI" id="CHEBI:233474"/>
    </reaction>
</comment>
<name>A0A851I2A5_9GAMM</name>
<dbReference type="GO" id="GO:0070733">
    <property type="term" value="F:AMPylase activity"/>
    <property type="evidence" value="ECO:0007669"/>
    <property type="project" value="UniProtKB-EC"/>
</dbReference>
<reference evidence="9 10" key="1">
    <citation type="submission" date="2020-03" db="EMBL/GenBank/DDBJ databases">
        <title>Metagenomic, metatranscriptomic, and metabolomic analyses revealed the key microbes and metabolic features during the fermentation of ganjang, Korean traditional soy sauce.</title>
        <authorList>
            <person name="Chun B.H."/>
            <person name="Jeon C.O."/>
        </authorList>
    </citation>
    <scope>NUCLEOTIDE SEQUENCE [LARGE SCALE GENOMIC DNA]</scope>
    <source>
        <strain evidence="9 10">KG14</strain>
    </source>
</reference>
<comment type="caution">
    <text evidence="9">The sequence shown here is derived from an EMBL/GenBank/DDBJ whole genome shotgun (WGS) entry which is preliminary data.</text>
</comment>
<comment type="catalytic activity">
    <reaction evidence="8">
        <text>L-tyrosyl-[protein] + ATP = O-(5'-adenylyl)-L-tyrosyl-[protein] + diphosphate</text>
        <dbReference type="Rhea" id="RHEA:54288"/>
        <dbReference type="Rhea" id="RHEA-COMP:10136"/>
        <dbReference type="Rhea" id="RHEA-COMP:13846"/>
        <dbReference type="ChEBI" id="CHEBI:30616"/>
        <dbReference type="ChEBI" id="CHEBI:33019"/>
        <dbReference type="ChEBI" id="CHEBI:46858"/>
        <dbReference type="ChEBI" id="CHEBI:83624"/>
        <dbReference type="EC" id="2.7.7.108"/>
    </reaction>
</comment>
<feature type="binding site" evidence="8">
    <location>
        <position position="110"/>
    </location>
    <ligand>
        <name>ATP</name>
        <dbReference type="ChEBI" id="CHEBI:30616"/>
    </ligand>
</feature>
<evidence type="ECO:0000256" key="2">
    <source>
        <dbReference type="ARBA" id="ARBA00022679"/>
    </source>
</evidence>
<dbReference type="EMBL" id="JABEVQ010000006">
    <property type="protein sequence ID" value="NWN92238.1"/>
    <property type="molecule type" value="Genomic_DNA"/>
</dbReference>
<feature type="binding site" evidence="8">
    <location>
        <position position="90"/>
    </location>
    <ligand>
        <name>ATP</name>
        <dbReference type="ChEBI" id="CHEBI:30616"/>
    </ligand>
</feature>
<keyword evidence="10" id="KW-1185">Reference proteome</keyword>
<dbReference type="GO" id="GO:0030145">
    <property type="term" value="F:manganese ion binding"/>
    <property type="evidence" value="ECO:0007669"/>
    <property type="project" value="UniProtKB-UniRule"/>
</dbReference>
<evidence type="ECO:0000256" key="7">
    <source>
        <dbReference type="ARBA" id="ARBA00022842"/>
    </source>
</evidence>
<comment type="catalytic activity">
    <reaction evidence="8">
        <text>L-tyrosyl-[protein] + UTP = O-(5'-uridylyl)-L-tyrosyl-[protein] + diphosphate</text>
        <dbReference type="Rhea" id="RHEA:83887"/>
        <dbReference type="Rhea" id="RHEA-COMP:10136"/>
        <dbReference type="Rhea" id="RHEA-COMP:20238"/>
        <dbReference type="ChEBI" id="CHEBI:33019"/>
        <dbReference type="ChEBI" id="CHEBI:46398"/>
        <dbReference type="ChEBI" id="CHEBI:46858"/>
        <dbReference type="ChEBI" id="CHEBI:90602"/>
    </reaction>
</comment>
<gene>
    <name evidence="8" type="primary">ydiU</name>
    <name evidence="8" type="synonym">selO</name>
    <name evidence="9" type="ORF">HLV39_12115</name>
</gene>
<feature type="binding site" evidence="8">
    <location>
        <position position="261"/>
    </location>
    <ligand>
        <name>ATP</name>
        <dbReference type="ChEBI" id="CHEBI:30616"/>
    </ligand>
</feature>
<dbReference type="Pfam" id="PF02696">
    <property type="entry name" value="SelO"/>
    <property type="match status" value="1"/>
</dbReference>
<dbReference type="PANTHER" id="PTHR32057:SF14">
    <property type="entry name" value="PROTEIN ADENYLYLTRANSFERASE SELO, MITOCHONDRIAL"/>
    <property type="match status" value="1"/>
</dbReference>
<dbReference type="EC" id="2.7.7.108" evidence="8"/>
<evidence type="ECO:0000256" key="1">
    <source>
        <dbReference type="ARBA" id="ARBA00009747"/>
    </source>
</evidence>
<dbReference type="PANTHER" id="PTHR32057">
    <property type="entry name" value="PROTEIN ADENYLYLTRANSFERASE SELO, MITOCHONDRIAL"/>
    <property type="match status" value="1"/>
</dbReference>
<comment type="catalytic activity">
    <reaction evidence="8">
        <text>L-threonyl-[protein] + ATP = 3-O-(5'-adenylyl)-L-threonyl-[protein] + diphosphate</text>
        <dbReference type="Rhea" id="RHEA:54292"/>
        <dbReference type="Rhea" id="RHEA-COMP:11060"/>
        <dbReference type="Rhea" id="RHEA-COMP:13847"/>
        <dbReference type="ChEBI" id="CHEBI:30013"/>
        <dbReference type="ChEBI" id="CHEBI:30616"/>
        <dbReference type="ChEBI" id="CHEBI:33019"/>
        <dbReference type="ChEBI" id="CHEBI:138113"/>
        <dbReference type="EC" id="2.7.7.108"/>
    </reaction>
</comment>
<evidence type="ECO:0000256" key="5">
    <source>
        <dbReference type="ARBA" id="ARBA00022741"/>
    </source>
</evidence>
<feature type="binding site" evidence="8">
    <location>
        <position position="173"/>
    </location>
    <ligand>
        <name>ATP</name>
        <dbReference type="ChEBI" id="CHEBI:30616"/>
    </ligand>
</feature>
<dbReference type="NCBIfam" id="NF000658">
    <property type="entry name" value="PRK00029.1"/>
    <property type="match status" value="1"/>
</dbReference>
<feature type="active site" description="Proton acceptor" evidence="8">
    <location>
        <position position="251"/>
    </location>
</feature>
<feature type="binding site" evidence="8">
    <location>
        <position position="252"/>
    </location>
    <ligand>
        <name>Mg(2+)</name>
        <dbReference type="ChEBI" id="CHEBI:18420"/>
    </ligand>
</feature>
<feature type="binding site" evidence="8">
    <location>
        <position position="123"/>
    </location>
    <ligand>
        <name>ATP</name>
        <dbReference type="ChEBI" id="CHEBI:30616"/>
    </ligand>
</feature>
<sequence>MNNNGFRIEHRYQELPGNFYTRVQPTPLKNARMVCFNHTLAQDMGFHVTDESDWAKIGGGTALLDGMDPIAMKYTGHQFGMYNPELGDGRGLLLWETIAPDGRRWDWHLKGAGITPYSRFGDGKAVLRSTIREYLCSEAMHGLGIPTTRALFMVSARDPVRRESIETAAALMRVAQSHIRFGHFEFAANHEGPEATKALLDHVIELHFSHLQSLPESERYARWFTEVVERTAHLIAAWQAVGFCHGVMNSDNMSIIGDTFDYGPFAFLDDFDAGYICNHTDQGGRYAFNRQPRVGFENCQYLASALRPVMDEDSLRKGLQAYETAYNERFLFNMRNKLGLSREAEDDLQLVMDTLNLLNKNHTDYSAFFRALSNLSSDGPDPVRDLFVDREAADKWLTQYEERLQTETRNRDEQEAQMRRVNPKYILRNYLAHQVILEAQNGDYEPMKELLKVLERPFDEQPQYEQYAALPPEWGKHMNISCSS</sequence>
<organism evidence="9 10">
    <name type="scientific">Marinobacter adhaerens</name>
    <dbReference type="NCBI Taxonomy" id="1033846"/>
    <lineage>
        <taxon>Bacteria</taxon>
        <taxon>Pseudomonadati</taxon>
        <taxon>Pseudomonadota</taxon>
        <taxon>Gammaproteobacteria</taxon>
        <taxon>Pseudomonadales</taxon>
        <taxon>Marinobacteraceae</taxon>
        <taxon>Marinobacter</taxon>
    </lineage>
</organism>
<feature type="binding site" evidence="8">
    <location>
        <position position="122"/>
    </location>
    <ligand>
        <name>ATP</name>
        <dbReference type="ChEBI" id="CHEBI:30616"/>
    </ligand>
</feature>
<protein>
    <recommendedName>
        <fullName evidence="8">Protein nucleotidyltransferase YdiU</fullName>
        <ecNumber evidence="8">2.7.7.-</ecNumber>
    </recommendedName>
    <alternativeName>
        <fullName evidence="8">Protein adenylyltransferase YdiU</fullName>
        <ecNumber evidence="8">2.7.7.108</ecNumber>
    </alternativeName>
    <alternativeName>
        <fullName evidence="8">Protein uridylyltransferase YdiU</fullName>
        <ecNumber evidence="8">2.7.7.-</ecNumber>
    </alternativeName>
</protein>
<comment type="catalytic activity">
    <reaction evidence="8">
        <text>L-seryl-[protein] + UTP = O-(5'-uridylyl)-L-seryl-[protein] + diphosphate</text>
        <dbReference type="Rhea" id="RHEA:64604"/>
        <dbReference type="Rhea" id="RHEA-COMP:9863"/>
        <dbReference type="Rhea" id="RHEA-COMP:16635"/>
        <dbReference type="ChEBI" id="CHEBI:29999"/>
        <dbReference type="ChEBI" id="CHEBI:33019"/>
        <dbReference type="ChEBI" id="CHEBI:46398"/>
        <dbReference type="ChEBI" id="CHEBI:156051"/>
    </reaction>
</comment>
<dbReference type="HAMAP" id="MF_00692">
    <property type="entry name" value="SelO"/>
    <property type="match status" value="1"/>
</dbReference>
<keyword evidence="7 8" id="KW-0460">Magnesium</keyword>